<dbReference type="WBParaSite" id="EEL_0000807301-mRNA-1">
    <property type="protein sequence ID" value="EEL_0000807301-mRNA-1"/>
    <property type="gene ID" value="EEL_0000807301"/>
</dbReference>
<organism evidence="1 2">
    <name type="scientific">Elaeophora elaphi</name>
    <dbReference type="NCBI Taxonomy" id="1147741"/>
    <lineage>
        <taxon>Eukaryota</taxon>
        <taxon>Metazoa</taxon>
        <taxon>Ecdysozoa</taxon>
        <taxon>Nematoda</taxon>
        <taxon>Chromadorea</taxon>
        <taxon>Rhabditida</taxon>
        <taxon>Spirurina</taxon>
        <taxon>Spiruromorpha</taxon>
        <taxon>Filarioidea</taxon>
        <taxon>Onchocercidae</taxon>
        <taxon>Elaeophora</taxon>
    </lineage>
</organism>
<dbReference type="Proteomes" id="UP000050640">
    <property type="component" value="Unplaced"/>
</dbReference>
<evidence type="ECO:0000313" key="2">
    <source>
        <dbReference type="WBParaSite" id="EEL_0000807301-mRNA-1"/>
    </source>
</evidence>
<sequence length="141" mass="16320">MYKVGHSSAVPRSTLVYNGRRNVPARSGIYEKTLNQYGAENEKPCRNEMNMQIPALSKRNHSRVSPDAKKRVNMETVSVLMKATEEFLRTPDGRPDKTIKQYRPKTQLPEDFVPFDVENYLTERFLRDVNLDPKILNGFCK</sequence>
<evidence type="ECO:0000313" key="1">
    <source>
        <dbReference type="Proteomes" id="UP000050640"/>
    </source>
</evidence>
<dbReference type="AlphaFoldDB" id="A0A0R3S0C7"/>
<proteinExistence type="predicted"/>
<protein>
    <submittedName>
        <fullName evidence="2">PPP1R35_C domain-containing protein</fullName>
    </submittedName>
</protein>
<name>A0A0R3S0C7_9BILA</name>
<accession>A0A0R3S0C7</accession>
<keyword evidence="1" id="KW-1185">Reference proteome</keyword>
<reference evidence="2" key="1">
    <citation type="submission" date="2017-02" db="UniProtKB">
        <authorList>
            <consortium name="WormBaseParasite"/>
        </authorList>
    </citation>
    <scope>IDENTIFICATION</scope>
</reference>